<reference evidence="2" key="2">
    <citation type="journal article" date="2022" name="Elife">
        <title>Obligate sexual reproduction of a homothallic fungus closely related to the Cryptococcus pathogenic species complex.</title>
        <authorList>
            <person name="Passer A.R."/>
            <person name="Clancey S.A."/>
            <person name="Shea T."/>
            <person name="David-Palma M."/>
            <person name="Averette A.F."/>
            <person name="Boekhout T."/>
            <person name="Porcel B.M."/>
            <person name="Nowrousian M."/>
            <person name="Cuomo C.A."/>
            <person name="Sun S."/>
            <person name="Heitman J."/>
            <person name="Coelho M.A."/>
        </authorList>
    </citation>
    <scope>NUCLEOTIDE SEQUENCE</scope>
    <source>
        <strain evidence="2">CBS 7841</strain>
    </source>
</reference>
<organism evidence="2 3">
    <name type="scientific">Cryptococcus depauperatus CBS 7841</name>
    <dbReference type="NCBI Taxonomy" id="1295531"/>
    <lineage>
        <taxon>Eukaryota</taxon>
        <taxon>Fungi</taxon>
        <taxon>Dikarya</taxon>
        <taxon>Basidiomycota</taxon>
        <taxon>Agaricomycotina</taxon>
        <taxon>Tremellomycetes</taxon>
        <taxon>Tremellales</taxon>
        <taxon>Cryptococcaceae</taxon>
        <taxon>Cryptococcus</taxon>
    </lineage>
</organism>
<proteinExistence type="predicted"/>
<protein>
    <submittedName>
        <fullName evidence="2">Uncharacterized protein</fullName>
    </submittedName>
</protein>
<dbReference type="RefSeq" id="XP_066070485.1">
    <property type="nucleotide sequence ID" value="XM_066214388.1"/>
</dbReference>
<evidence type="ECO:0000313" key="2">
    <source>
        <dbReference type="EMBL" id="WVN89785.1"/>
    </source>
</evidence>
<sequence length="70" mass="7459">MSSQNLISTCYQTQVQLQFEMRFISAFSLLSAIAVVCAAPAPQETTEASITSSLTNSGAHHIPSDDAFGH</sequence>
<dbReference type="KEGG" id="cdep:91089224"/>
<dbReference type="GeneID" id="91089224"/>
<dbReference type="VEuPathDB" id="FungiDB:L203_05481"/>
<reference evidence="2" key="1">
    <citation type="submission" date="2016-06" db="EMBL/GenBank/DDBJ databases">
        <authorList>
            <person name="Cuomo C."/>
            <person name="Litvintseva A."/>
            <person name="Heitman J."/>
            <person name="Chen Y."/>
            <person name="Sun S."/>
            <person name="Springer D."/>
            <person name="Dromer F."/>
            <person name="Young S."/>
            <person name="Zeng Q."/>
            <person name="Chapman S."/>
            <person name="Gujja S."/>
            <person name="Saif S."/>
            <person name="Birren B."/>
        </authorList>
    </citation>
    <scope>NUCLEOTIDE SEQUENCE</scope>
    <source>
        <strain evidence="2">CBS 7841</strain>
    </source>
</reference>
<gene>
    <name evidence="2" type="ORF">L203_105015</name>
</gene>
<accession>A0A1E3I1I7</accession>
<evidence type="ECO:0000256" key="1">
    <source>
        <dbReference type="SAM" id="MobiDB-lite"/>
    </source>
</evidence>
<dbReference type="EMBL" id="CP143789">
    <property type="protein sequence ID" value="WVN89785.1"/>
    <property type="molecule type" value="Genomic_DNA"/>
</dbReference>
<evidence type="ECO:0000313" key="3">
    <source>
        <dbReference type="Proteomes" id="UP000094043"/>
    </source>
</evidence>
<reference evidence="2" key="3">
    <citation type="submission" date="2024-01" db="EMBL/GenBank/DDBJ databases">
        <authorList>
            <person name="Coelho M.A."/>
            <person name="David-Palma M."/>
            <person name="Shea T."/>
            <person name="Sun S."/>
            <person name="Cuomo C.A."/>
            <person name="Heitman J."/>
        </authorList>
    </citation>
    <scope>NUCLEOTIDE SEQUENCE</scope>
    <source>
        <strain evidence="2">CBS 7841</strain>
    </source>
</reference>
<name>A0A1E3I1I7_9TREE</name>
<keyword evidence="3" id="KW-1185">Reference proteome</keyword>
<dbReference type="Proteomes" id="UP000094043">
    <property type="component" value="Chromosome 6"/>
</dbReference>
<feature type="compositionally biased region" description="Polar residues" evidence="1">
    <location>
        <begin position="47"/>
        <end position="58"/>
    </location>
</feature>
<feature type="region of interest" description="Disordered" evidence="1">
    <location>
        <begin position="47"/>
        <end position="70"/>
    </location>
</feature>
<dbReference type="AlphaFoldDB" id="A0A1E3I1I7"/>